<dbReference type="Proteomes" id="UP000823388">
    <property type="component" value="Chromosome 6K"/>
</dbReference>
<comment type="caution">
    <text evidence="1">The sequence shown here is derived from an EMBL/GenBank/DDBJ whole genome shotgun (WGS) entry which is preliminary data.</text>
</comment>
<dbReference type="EMBL" id="CM029047">
    <property type="protein sequence ID" value="KAG2585383.1"/>
    <property type="molecule type" value="Genomic_DNA"/>
</dbReference>
<name>A0A8T0RKW2_PANVG</name>
<proteinExistence type="predicted"/>
<keyword evidence="2" id="KW-1185">Reference proteome</keyword>
<evidence type="ECO:0000313" key="2">
    <source>
        <dbReference type="Proteomes" id="UP000823388"/>
    </source>
</evidence>
<sequence length="62" mass="6818">MAHPVDSPSTLHVPLCLILRDGSRLHLWSQIYTGKTGWAWPPCIVGGTNFCIQAEGQWTRGG</sequence>
<accession>A0A8T0RKW2</accession>
<evidence type="ECO:0000313" key="1">
    <source>
        <dbReference type="EMBL" id="KAG2585383.1"/>
    </source>
</evidence>
<reference evidence="1 2" key="1">
    <citation type="submission" date="2020-05" db="EMBL/GenBank/DDBJ databases">
        <title>WGS assembly of Panicum virgatum.</title>
        <authorList>
            <person name="Lovell J.T."/>
            <person name="Jenkins J."/>
            <person name="Shu S."/>
            <person name="Juenger T.E."/>
            <person name="Schmutz J."/>
        </authorList>
    </citation>
    <scope>NUCLEOTIDE SEQUENCE [LARGE SCALE GENOMIC DNA]</scope>
    <source>
        <strain evidence="2">cv. AP13</strain>
    </source>
</reference>
<protein>
    <submittedName>
        <fullName evidence="1">Uncharacterized protein</fullName>
    </submittedName>
</protein>
<dbReference type="AlphaFoldDB" id="A0A8T0RKW2"/>
<gene>
    <name evidence="1" type="ORF">PVAP13_6KG396512</name>
</gene>
<organism evidence="1 2">
    <name type="scientific">Panicum virgatum</name>
    <name type="common">Blackwell switchgrass</name>
    <dbReference type="NCBI Taxonomy" id="38727"/>
    <lineage>
        <taxon>Eukaryota</taxon>
        <taxon>Viridiplantae</taxon>
        <taxon>Streptophyta</taxon>
        <taxon>Embryophyta</taxon>
        <taxon>Tracheophyta</taxon>
        <taxon>Spermatophyta</taxon>
        <taxon>Magnoliopsida</taxon>
        <taxon>Liliopsida</taxon>
        <taxon>Poales</taxon>
        <taxon>Poaceae</taxon>
        <taxon>PACMAD clade</taxon>
        <taxon>Panicoideae</taxon>
        <taxon>Panicodae</taxon>
        <taxon>Paniceae</taxon>
        <taxon>Panicinae</taxon>
        <taxon>Panicum</taxon>
        <taxon>Panicum sect. Hiantes</taxon>
    </lineage>
</organism>